<dbReference type="EMBL" id="CP003372">
    <property type="protein sequence ID" value="AGB31544.1"/>
    <property type="molecule type" value="Genomic_DNA"/>
</dbReference>
<dbReference type="RefSeq" id="WP_006182121.1">
    <property type="nucleotide sequence ID" value="NC_019962.1"/>
</dbReference>
<name>L0JJT6_NATP1</name>
<organism evidence="1 3">
    <name type="scientific">Natrinema pellirubrum (strain DSM 15624 / CIP 106293 / JCM 10476 / NCIMB 786 / 157)</name>
    <dbReference type="NCBI Taxonomy" id="797303"/>
    <lineage>
        <taxon>Archaea</taxon>
        <taxon>Methanobacteriati</taxon>
        <taxon>Methanobacteriota</taxon>
        <taxon>Stenosarchaea group</taxon>
        <taxon>Halobacteria</taxon>
        <taxon>Halobacteriales</taxon>
        <taxon>Natrialbaceae</taxon>
        <taxon>Natrinema</taxon>
    </lineage>
</organism>
<evidence type="ECO:0000313" key="1">
    <source>
        <dbReference type="EMBL" id="AGB31544.1"/>
    </source>
</evidence>
<reference evidence="3" key="2">
    <citation type="submission" date="2012-02" db="EMBL/GenBank/DDBJ databases">
        <title>Complete sequence of chromosome of Natrinema pellirubrum DSM 15624.</title>
        <authorList>
            <person name="Lucas S."/>
            <person name="Han J."/>
            <person name="Lapidus A."/>
            <person name="Cheng J.-F."/>
            <person name="Goodwin L."/>
            <person name="Pitluck S."/>
            <person name="Peters L."/>
            <person name="Teshima H."/>
            <person name="Detter J.C."/>
            <person name="Han C."/>
            <person name="Tapia R."/>
            <person name="Land M."/>
            <person name="Hauser L."/>
            <person name="Kyrpides N."/>
            <person name="Ivanova N."/>
            <person name="Pagani I."/>
            <person name="Sproer C."/>
            <person name="Anderson I."/>
            <person name="Woyke T."/>
        </authorList>
    </citation>
    <scope>NUCLEOTIDE SEQUENCE [LARGE SCALE GENOMIC DNA]</scope>
    <source>
        <strain evidence="3">DSM 15624 / JCM 10476 / NCIMB 786</strain>
    </source>
</reference>
<proteinExistence type="predicted"/>
<dbReference type="Proteomes" id="UP000010843">
    <property type="component" value="Chromosome"/>
</dbReference>
<evidence type="ECO:0000313" key="4">
    <source>
        <dbReference type="Proteomes" id="UP000011593"/>
    </source>
</evidence>
<dbReference type="eggNOG" id="arCOG09132">
    <property type="taxonomic scope" value="Archaea"/>
</dbReference>
<protein>
    <recommendedName>
        <fullName evidence="5">Lipoprotein</fullName>
    </recommendedName>
</protein>
<reference evidence="1" key="1">
    <citation type="submission" date="2012-02" db="EMBL/GenBank/DDBJ databases">
        <title>Complete sequence of chromosome of Natrinema pellirubrum DSM 15624.</title>
        <authorList>
            <consortium name="US DOE Joint Genome Institute"/>
            <person name="Lucas S."/>
            <person name="Han J."/>
            <person name="Lapidus A."/>
            <person name="Cheng J.-F."/>
            <person name="Goodwin L."/>
            <person name="Pitluck S."/>
            <person name="Peters L."/>
            <person name="Teshima H."/>
            <person name="Detter J.C."/>
            <person name="Han C."/>
            <person name="Tapia R."/>
            <person name="Land M."/>
            <person name="Hauser L."/>
            <person name="Kyrpides N."/>
            <person name="Ivanova N."/>
            <person name="Pagani I."/>
            <person name="Sproer C."/>
            <person name="Anderson I."/>
            <person name="Woyke T."/>
        </authorList>
    </citation>
    <scope>NUCLEOTIDE SEQUENCE</scope>
    <source>
        <strain evidence="1">DSM 15624</strain>
    </source>
</reference>
<dbReference type="KEGG" id="npe:Natpe_1647"/>
<accession>L0JJT6</accession>
<dbReference type="PROSITE" id="PS51318">
    <property type="entry name" value="TAT"/>
    <property type="match status" value="1"/>
</dbReference>
<dbReference type="HOGENOM" id="CLU_768630_0_0_2"/>
<reference evidence="2 4" key="3">
    <citation type="journal article" date="2014" name="PLoS Genet.">
        <title>Phylogenetically driven sequencing of extremely halophilic archaea reveals strategies for static and dynamic osmo-response.</title>
        <authorList>
            <person name="Becker E.A."/>
            <person name="Seitzer P.M."/>
            <person name="Tritt A."/>
            <person name="Larsen D."/>
            <person name="Krusor M."/>
            <person name="Yao A.I."/>
            <person name="Wu D."/>
            <person name="Madern D."/>
            <person name="Eisen J.A."/>
            <person name="Darling A.E."/>
            <person name="Facciotti M.T."/>
        </authorList>
    </citation>
    <scope>NUCLEOTIDE SEQUENCE [LARGE SCALE GENOMIC DNA]</scope>
    <source>
        <strain evidence="2 4">DSM 15624</strain>
    </source>
</reference>
<evidence type="ECO:0008006" key="5">
    <source>
        <dbReference type="Google" id="ProtNLM"/>
    </source>
</evidence>
<evidence type="ECO:0000313" key="2">
    <source>
        <dbReference type="EMBL" id="ELY73334.1"/>
    </source>
</evidence>
<gene>
    <name evidence="1" type="ordered locus">Natpe_1647</name>
    <name evidence="2" type="ORF">C488_13786</name>
</gene>
<dbReference type="EMBL" id="AOIE01000079">
    <property type="protein sequence ID" value="ELY73334.1"/>
    <property type="molecule type" value="Genomic_DNA"/>
</dbReference>
<evidence type="ECO:0000313" key="3">
    <source>
        <dbReference type="Proteomes" id="UP000010843"/>
    </source>
</evidence>
<dbReference type="PATRIC" id="fig|797303.5.peg.2784"/>
<dbReference type="GeneID" id="14332388"/>
<dbReference type="PROSITE" id="PS51257">
    <property type="entry name" value="PROKAR_LIPOPROTEIN"/>
    <property type="match status" value="1"/>
</dbReference>
<dbReference type="InterPro" id="IPR006311">
    <property type="entry name" value="TAT_signal"/>
</dbReference>
<dbReference type="OrthoDB" id="197250at2157"/>
<keyword evidence="4" id="KW-1185">Reference proteome</keyword>
<dbReference type="Proteomes" id="UP000011593">
    <property type="component" value="Unassembled WGS sequence"/>
</dbReference>
<sequence length="360" mass="39290">MTNGQTRRGILRRGGAGLAAIGTTALAGCASELPLIGDGDGDEDDSEPAIEAWLTDPEPADFLRESYEVRDREFRERNFRYQDPSVVFDNDDRLSYDDLWGRLVRDAVNVPAMDLDWQLVQHVDWWLDLVHTDSGANVTERVRPEVHVLAGSLDPDAIAAHLEDESTGDVVAAGTAHGFDLYELGSFRFALRDDFAVRTLSDVWIDSDAVLEYVLAARWDGGDSDGPRRWADDDHAGPLLAERGSGQFSNAAVFPPRDPTEEPAYDWEWQTGLVGTARSLAVDGETTTVTDAFCYESADDAALDALEGFVETNRDIDDGAFPTLEEYTVERSSDAESVLVLTGTARTSAIVGSNGPEPDA</sequence>
<dbReference type="AlphaFoldDB" id="L0JJT6"/>